<keyword evidence="1" id="KW-1133">Transmembrane helix</keyword>
<feature type="transmembrane region" description="Helical" evidence="1">
    <location>
        <begin position="408"/>
        <end position="427"/>
    </location>
</feature>
<sequence>MNHLRFLFFLSFFSLFLTALSSLDSEPLHIDIASEAGLLMNAKTGVILYEKNGEKQMAPGSTTKIATALYTLTHAADHLYTLVTAEQEAVASISPELKIRSNYKAPSYWNETDGTHIGIKRGEVFSLHNLLNGLLINSGNDAANCIAQYFGKGDIPAFVDELNRYLKDDLGLEKTYFTNPHGLHHPNHMTTAKELALITKEALKIPAFRTYVMTKRWERPKTNKQETSMLYHNNKLIKPGQYYYPHAIGVKTGYHSKAGHTFVGAAEKDGRTLICVVFKAQRNETYQDCIKLFDAAFEQPKLAKRLLSKGEQPYTLQLKEANAPLKTFLREDLLIEYYPAEEADFQATLFWDPLTLPIEAGQKVGSIKLSTAYVNAIQELPLYAQNRVDLSLLARIKKLTRNLSKKPGILLGGLVSVGLLLLIVGRFRKKRK</sequence>
<keyword evidence="1" id="KW-0472">Membrane</keyword>
<dbReference type="InterPro" id="IPR001967">
    <property type="entry name" value="Peptidase_S11_N"/>
</dbReference>
<evidence type="ECO:0000256" key="1">
    <source>
        <dbReference type="SAM" id="Phobius"/>
    </source>
</evidence>
<dbReference type="PANTHER" id="PTHR21581:SF26">
    <property type="entry name" value="D-ALANYL-D-ALANINE ENDOPEPTIDASE"/>
    <property type="match status" value="1"/>
</dbReference>
<organism evidence="4 5">
    <name type="scientific">Simkania negevensis</name>
    <dbReference type="NCBI Taxonomy" id="83561"/>
    <lineage>
        <taxon>Bacteria</taxon>
        <taxon>Pseudomonadati</taxon>
        <taxon>Chlamydiota</taxon>
        <taxon>Chlamydiia</taxon>
        <taxon>Parachlamydiales</taxon>
        <taxon>Simkaniaceae</taxon>
        <taxon>Simkania</taxon>
    </lineage>
</organism>
<keyword evidence="4" id="KW-0121">Carboxypeptidase</keyword>
<accession>A0ABS3ARW6</accession>
<keyword evidence="1" id="KW-0812">Transmembrane</keyword>
<dbReference type="Pfam" id="PF00768">
    <property type="entry name" value="Peptidase_S11"/>
    <property type="match status" value="1"/>
</dbReference>
<proteinExistence type="predicted"/>
<evidence type="ECO:0000313" key="5">
    <source>
        <dbReference type="Proteomes" id="UP000722121"/>
    </source>
</evidence>
<keyword evidence="4" id="KW-0378">Hydrolase</keyword>
<name>A0ABS3ARW6_9BACT</name>
<protein>
    <submittedName>
        <fullName evidence="4">D-alanyl-D-alanine carboxypeptidase</fullName>
    </submittedName>
</protein>
<feature type="chain" id="PRO_5046308911" evidence="2">
    <location>
        <begin position="20"/>
        <end position="432"/>
    </location>
</feature>
<keyword evidence="4" id="KW-0645">Protease</keyword>
<keyword evidence="2" id="KW-0732">Signal</keyword>
<evidence type="ECO:0000256" key="2">
    <source>
        <dbReference type="SAM" id="SignalP"/>
    </source>
</evidence>
<comment type="caution">
    <text evidence="4">The sequence shown here is derived from an EMBL/GenBank/DDBJ whole genome shotgun (WGS) entry which is preliminary data.</text>
</comment>
<keyword evidence="5" id="KW-1185">Reference proteome</keyword>
<feature type="domain" description="Peptidase S11 D-alanyl-D-alanine carboxypeptidase A N-terminal" evidence="3">
    <location>
        <begin position="27"/>
        <end position="281"/>
    </location>
</feature>
<evidence type="ECO:0000259" key="3">
    <source>
        <dbReference type="Pfam" id="PF00768"/>
    </source>
</evidence>
<evidence type="ECO:0000313" key="4">
    <source>
        <dbReference type="EMBL" id="MBN4067100.1"/>
    </source>
</evidence>
<dbReference type="EMBL" id="JAFITR010000064">
    <property type="protein sequence ID" value="MBN4067100.1"/>
    <property type="molecule type" value="Genomic_DNA"/>
</dbReference>
<dbReference type="Gene3D" id="3.40.710.10">
    <property type="entry name" value="DD-peptidase/beta-lactamase superfamily"/>
    <property type="match status" value="1"/>
</dbReference>
<dbReference type="SUPFAM" id="SSF56601">
    <property type="entry name" value="beta-lactamase/transpeptidase-like"/>
    <property type="match status" value="1"/>
</dbReference>
<feature type="signal peptide" evidence="2">
    <location>
        <begin position="1"/>
        <end position="19"/>
    </location>
</feature>
<reference evidence="4 5" key="1">
    <citation type="submission" date="2021-02" db="EMBL/GenBank/DDBJ databases">
        <title>Activity-based single-cell genomes from oceanic crustal fluid captures similar information to metagenomic and metatranscriptomic surveys with orders of magnitude less sampling.</title>
        <authorList>
            <person name="D'Angelo T.S."/>
            <person name="Orcutt B.N."/>
        </authorList>
    </citation>
    <scope>NUCLEOTIDE SEQUENCE [LARGE SCALE GENOMIC DNA]</scope>
    <source>
        <strain evidence="4">AH-315-G07</strain>
    </source>
</reference>
<gene>
    <name evidence="4" type="ORF">JYU14_03350</name>
</gene>
<dbReference type="GO" id="GO:0004180">
    <property type="term" value="F:carboxypeptidase activity"/>
    <property type="evidence" value="ECO:0007669"/>
    <property type="project" value="UniProtKB-KW"/>
</dbReference>
<dbReference type="Proteomes" id="UP000722121">
    <property type="component" value="Unassembled WGS sequence"/>
</dbReference>
<dbReference type="PANTHER" id="PTHR21581">
    <property type="entry name" value="D-ALANYL-D-ALANINE CARBOXYPEPTIDASE"/>
    <property type="match status" value="1"/>
</dbReference>
<dbReference type="InterPro" id="IPR012338">
    <property type="entry name" value="Beta-lactam/transpept-like"/>
</dbReference>